<evidence type="ECO:0000256" key="2">
    <source>
        <dbReference type="ARBA" id="ARBA00010112"/>
    </source>
</evidence>
<keyword evidence="3" id="KW-0964">Secreted</keyword>
<accession>A0A915D5R5</accession>
<organism evidence="6 7">
    <name type="scientific">Ditylenchus dipsaci</name>
    <dbReference type="NCBI Taxonomy" id="166011"/>
    <lineage>
        <taxon>Eukaryota</taxon>
        <taxon>Metazoa</taxon>
        <taxon>Ecdysozoa</taxon>
        <taxon>Nematoda</taxon>
        <taxon>Chromadorea</taxon>
        <taxon>Rhabditida</taxon>
        <taxon>Tylenchina</taxon>
        <taxon>Tylenchomorpha</taxon>
        <taxon>Sphaerularioidea</taxon>
        <taxon>Anguinidae</taxon>
        <taxon>Anguininae</taxon>
        <taxon>Ditylenchus</taxon>
    </lineage>
</organism>
<dbReference type="Proteomes" id="UP000887574">
    <property type="component" value="Unplaced"/>
</dbReference>
<evidence type="ECO:0000256" key="1">
    <source>
        <dbReference type="ARBA" id="ARBA00004613"/>
    </source>
</evidence>
<evidence type="ECO:0000256" key="5">
    <source>
        <dbReference type="SAM" id="SignalP"/>
    </source>
</evidence>
<dbReference type="InterPro" id="IPR001534">
    <property type="entry name" value="Transthyretin-like"/>
</dbReference>
<dbReference type="GO" id="GO:0009986">
    <property type="term" value="C:cell surface"/>
    <property type="evidence" value="ECO:0007669"/>
    <property type="project" value="InterPro"/>
</dbReference>
<comment type="similarity">
    <text evidence="2">Belongs to the nematode transthyretin-like family.</text>
</comment>
<protein>
    <submittedName>
        <fullName evidence="7">Transthyretin-like family protein</fullName>
    </submittedName>
</protein>
<evidence type="ECO:0000256" key="4">
    <source>
        <dbReference type="ARBA" id="ARBA00022729"/>
    </source>
</evidence>
<evidence type="ECO:0000313" key="7">
    <source>
        <dbReference type="WBParaSite" id="jg15686"/>
    </source>
</evidence>
<sequence>MYLPQLALVGVLVGLMMTTLDQVDGLLGFKQSVGVAGQLYCLGMPARDVLVKLYDDDSGPDLDDILASGKTDERGWFRLEGFTREWGEIEPKINIYHDCANNRKLCQRKITREIPKTYISKGTKPVSLFNIGMLELSHKQPGETQDCLH</sequence>
<dbReference type="AlphaFoldDB" id="A0A915D5R5"/>
<dbReference type="PANTHER" id="PTHR21700">
    <property type="entry name" value="TRANSTHYRETIN-LIKE FAMILY PROTEIN-RELATED"/>
    <property type="match status" value="1"/>
</dbReference>
<dbReference type="GO" id="GO:0005576">
    <property type="term" value="C:extracellular region"/>
    <property type="evidence" value="ECO:0007669"/>
    <property type="project" value="UniProtKB-SubCell"/>
</dbReference>
<name>A0A915D5R5_9BILA</name>
<keyword evidence="4 5" id="KW-0732">Signal</keyword>
<proteinExistence type="inferred from homology"/>
<dbReference type="Gene3D" id="2.60.40.3330">
    <property type="match status" value="1"/>
</dbReference>
<feature type="signal peptide" evidence="5">
    <location>
        <begin position="1"/>
        <end position="25"/>
    </location>
</feature>
<keyword evidence="6" id="KW-1185">Reference proteome</keyword>
<dbReference type="Pfam" id="PF01060">
    <property type="entry name" value="TTR-52"/>
    <property type="match status" value="1"/>
</dbReference>
<dbReference type="WBParaSite" id="jg15686">
    <property type="protein sequence ID" value="jg15686"/>
    <property type="gene ID" value="jg15686"/>
</dbReference>
<evidence type="ECO:0000313" key="6">
    <source>
        <dbReference type="Proteomes" id="UP000887574"/>
    </source>
</evidence>
<evidence type="ECO:0000256" key="3">
    <source>
        <dbReference type="ARBA" id="ARBA00022525"/>
    </source>
</evidence>
<reference evidence="7" key="1">
    <citation type="submission" date="2022-11" db="UniProtKB">
        <authorList>
            <consortium name="WormBaseParasite"/>
        </authorList>
    </citation>
    <scope>IDENTIFICATION</scope>
</reference>
<dbReference type="InterPro" id="IPR038479">
    <property type="entry name" value="Transthyretin-like_sf"/>
</dbReference>
<comment type="subcellular location">
    <subcellularLocation>
        <location evidence="1">Secreted</location>
    </subcellularLocation>
</comment>
<feature type="chain" id="PRO_5036927933" evidence="5">
    <location>
        <begin position="26"/>
        <end position="149"/>
    </location>
</feature>